<keyword evidence="2" id="KW-0378">Hydrolase</keyword>
<evidence type="ECO:0000313" key="6">
    <source>
        <dbReference type="EMBL" id="KAF0903487.1"/>
    </source>
</evidence>
<dbReference type="GO" id="GO:0045490">
    <property type="term" value="P:pectin catabolic process"/>
    <property type="evidence" value="ECO:0007669"/>
    <property type="project" value="UniProtKB-UniPathway"/>
</dbReference>
<evidence type="ECO:0000256" key="3">
    <source>
        <dbReference type="ARBA" id="ARBA00023085"/>
    </source>
</evidence>
<dbReference type="Proteomes" id="UP000479710">
    <property type="component" value="Unassembled WGS sequence"/>
</dbReference>
<dbReference type="InterPro" id="IPR011050">
    <property type="entry name" value="Pectin_lyase_fold/virulence"/>
</dbReference>
<comment type="caution">
    <text evidence="6">The sequence shown here is derived from an EMBL/GenBank/DDBJ whole genome shotgun (WGS) entry which is preliminary data.</text>
</comment>
<dbReference type="OrthoDB" id="2019149at2759"/>
<protein>
    <recommendedName>
        <fullName evidence="5">Pectinesterase catalytic domain-containing protein</fullName>
    </recommendedName>
</protein>
<evidence type="ECO:0000313" key="7">
    <source>
        <dbReference type="Proteomes" id="UP000479710"/>
    </source>
</evidence>
<sequence length="227" mass="25924">MRAVLLGDGIILQDLKVENTAGPEPRSTRGGDPPRQRRPRRDQLLPPRRTTTEGLIDKSGIMSREPGIGSCNIIGIEYTLHTLYAHRLRRFYRDFAVSSTADFVFGNAAALLPNCSRSRRGATRAWGQTDPNQNTGTSVHWCRVVPTPDLAPPPARQKFPTFLGRPWKEYSQTVYMLSYLDSHVDPKEWLEWDGDFALRTLFYSDRVSEPRPRRRHGLPRELARVDK</sequence>
<dbReference type="GO" id="GO:0030599">
    <property type="term" value="F:pectinesterase activity"/>
    <property type="evidence" value="ECO:0007669"/>
    <property type="project" value="InterPro"/>
</dbReference>
<dbReference type="SUPFAM" id="SSF51126">
    <property type="entry name" value="Pectin lyase-like"/>
    <property type="match status" value="1"/>
</dbReference>
<keyword evidence="3" id="KW-0063">Aspartyl esterase</keyword>
<dbReference type="InterPro" id="IPR012334">
    <property type="entry name" value="Pectin_lyas_fold"/>
</dbReference>
<feature type="region of interest" description="Disordered" evidence="4">
    <location>
        <begin position="17"/>
        <end position="54"/>
    </location>
</feature>
<feature type="domain" description="Pectinesterase catalytic" evidence="5">
    <location>
        <begin position="81"/>
        <end position="205"/>
    </location>
</feature>
<reference evidence="6 7" key="1">
    <citation type="submission" date="2019-11" db="EMBL/GenBank/DDBJ databases">
        <title>Whole genome sequence of Oryza granulata.</title>
        <authorList>
            <person name="Li W."/>
        </authorList>
    </citation>
    <scope>NUCLEOTIDE SEQUENCE [LARGE SCALE GENOMIC DNA]</scope>
    <source>
        <strain evidence="7">cv. Menghai</strain>
        <tissue evidence="6">Leaf</tissue>
    </source>
</reference>
<dbReference type="Gene3D" id="2.160.20.10">
    <property type="entry name" value="Single-stranded right-handed beta-helix, Pectin lyase-like"/>
    <property type="match status" value="1"/>
</dbReference>
<feature type="compositionally biased region" description="Basic and acidic residues" evidence="4">
    <location>
        <begin position="26"/>
        <end position="35"/>
    </location>
</feature>
<gene>
    <name evidence="6" type="ORF">E2562_027895</name>
</gene>
<dbReference type="GO" id="GO:0042545">
    <property type="term" value="P:cell wall modification"/>
    <property type="evidence" value="ECO:0007669"/>
    <property type="project" value="InterPro"/>
</dbReference>
<dbReference type="Pfam" id="PF01095">
    <property type="entry name" value="Pectinesterase"/>
    <property type="match status" value="1"/>
</dbReference>
<organism evidence="6 7">
    <name type="scientific">Oryza meyeriana var. granulata</name>
    <dbReference type="NCBI Taxonomy" id="110450"/>
    <lineage>
        <taxon>Eukaryota</taxon>
        <taxon>Viridiplantae</taxon>
        <taxon>Streptophyta</taxon>
        <taxon>Embryophyta</taxon>
        <taxon>Tracheophyta</taxon>
        <taxon>Spermatophyta</taxon>
        <taxon>Magnoliopsida</taxon>
        <taxon>Liliopsida</taxon>
        <taxon>Poales</taxon>
        <taxon>Poaceae</taxon>
        <taxon>BOP clade</taxon>
        <taxon>Oryzoideae</taxon>
        <taxon>Oryzeae</taxon>
        <taxon>Oryzinae</taxon>
        <taxon>Oryza</taxon>
        <taxon>Oryza meyeriana</taxon>
    </lineage>
</organism>
<dbReference type="PANTHER" id="PTHR31707">
    <property type="entry name" value="PECTINESTERASE"/>
    <property type="match status" value="1"/>
</dbReference>
<dbReference type="AlphaFoldDB" id="A0A6G1CTQ1"/>
<dbReference type="UniPathway" id="UPA00545">
    <property type="reaction ID" value="UER00823"/>
</dbReference>
<proteinExistence type="predicted"/>
<evidence type="ECO:0000256" key="2">
    <source>
        <dbReference type="ARBA" id="ARBA00022801"/>
    </source>
</evidence>
<dbReference type="EMBL" id="SPHZ02000008">
    <property type="protein sequence ID" value="KAF0903487.1"/>
    <property type="molecule type" value="Genomic_DNA"/>
</dbReference>
<accession>A0A6G1CTQ1</accession>
<evidence type="ECO:0000256" key="1">
    <source>
        <dbReference type="ARBA" id="ARBA00005184"/>
    </source>
</evidence>
<comment type="pathway">
    <text evidence="1">Glycan metabolism; pectin degradation; 2-dehydro-3-deoxy-D-gluconate from pectin: step 1/5.</text>
</comment>
<evidence type="ECO:0000256" key="4">
    <source>
        <dbReference type="SAM" id="MobiDB-lite"/>
    </source>
</evidence>
<name>A0A6G1CTQ1_9ORYZ</name>
<dbReference type="InterPro" id="IPR000070">
    <property type="entry name" value="Pectinesterase_cat"/>
</dbReference>
<keyword evidence="7" id="KW-1185">Reference proteome</keyword>
<evidence type="ECO:0000259" key="5">
    <source>
        <dbReference type="Pfam" id="PF01095"/>
    </source>
</evidence>